<dbReference type="Proteomes" id="UP001054821">
    <property type="component" value="Chromosome 5"/>
</dbReference>
<dbReference type="PROSITE" id="PS00141">
    <property type="entry name" value="ASP_PROTEASE"/>
    <property type="match status" value="1"/>
</dbReference>
<organism evidence="1 2">
    <name type="scientific">Prunus dulcis</name>
    <name type="common">Almond</name>
    <name type="synonym">Amygdalus dulcis</name>
    <dbReference type="NCBI Taxonomy" id="3755"/>
    <lineage>
        <taxon>Eukaryota</taxon>
        <taxon>Viridiplantae</taxon>
        <taxon>Streptophyta</taxon>
        <taxon>Embryophyta</taxon>
        <taxon>Tracheophyta</taxon>
        <taxon>Spermatophyta</taxon>
        <taxon>Magnoliopsida</taxon>
        <taxon>eudicotyledons</taxon>
        <taxon>Gunneridae</taxon>
        <taxon>Pentapetalae</taxon>
        <taxon>rosids</taxon>
        <taxon>fabids</taxon>
        <taxon>Rosales</taxon>
        <taxon>Rosaceae</taxon>
        <taxon>Amygdaloideae</taxon>
        <taxon>Amygdaleae</taxon>
        <taxon>Prunus</taxon>
    </lineage>
</organism>
<sequence>MEDECSSWQEGRDKEEGIALDSTIILSNTQVKLLVDTGASYSFISEWSAKILGLTSKMLDRILVLTVPLGGNANVDSIYLLKQAQPQREQLMLIFYPISLCNTWYKILSKLLANRLKSLMPHLVSDSQNAFLADR</sequence>
<comment type="caution">
    <text evidence="1">The sequence shown here is derived from an EMBL/GenBank/DDBJ whole genome shotgun (WGS) entry which is preliminary data.</text>
</comment>
<dbReference type="InterPro" id="IPR021109">
    <property type="entry name" value="Peptidase_aspartic_dom_sf"/>
</dbReference>
<dbReference type="EMBL" id="JAJFAZ020000005">
    <property type="protein sequence ID" value="KAI5328325.1"/>
    <property type="molecule type" value="Genomic_DNA"/>
</dbReference>
<dbReference type="InterPro" id="IPR001969">
    <property type="entry name" value="Aspartic_peptidase_AS"/>
</dbReference>
<dbReference type="GO" id="GO:0004190">
    <property type="term" value="F:aspartic-type endopeptidase activity"/>
    <property type="evidence" value="ECO:0007669"/>
    <property type="project" value="InterPro"/>
</dbReference>
<proteinExistence type="predicted"/>
<accession>A0AAD4VNG7</accession>
<dbReference type="GO" id="GO:0006508">
    <property type="term" value="P:proteolysis"/>
    <property type="evidence" value="ECO:0007669"/>
    <property type="project" value="InterPro"/>
</dbReference>
<dbReference type="Gene3D" id="2.40.70.10">
    <property type="entry name" value="Acid Proteases"/>
    <property type="match status" value="1"/>
</dbReference>
<protein>
    <recommendedName>
        <fullName evidence="3">Reverse transcriptase domain-containing protein</fullName>
    </recommendedName>
</protein>
<evidence type="ECO:0008006" key="3">
    <source>
        <dbReference type="Google" id="ProtNLM"/>
    </source>
</evidence>
<name>A0AAD4VNG7_PRUDU</name>
<evidence type="ECO:0000313" key="1">
    <source>
        <dbReference type="EMBL" id="KAI5328325.1"/>
    </source>
</evidence>
<evidence type="ECO:0000313" key="2">
    <source>
        <dbReference type="Proteomes" id="UP001054821"/>
    </source>
</evidence>
<gene>
    <name evidence="1" type="ORF">L3X38_027722</name>
</gene>
<dbReference type="AlphaFoldDB" id="A0AAD4VNG7"/>
<keyword evidence="2" id="KW-1185">Reference proteome</keyword>
<reference evidence="1 2" key="1">
    <citation type="journal article" date="2022" name="G3 (Bethesda)">
        <title>Whole-genome sequence and methylome profiling of the almond [Prunus dulcis (Mill.) D.A. Webb] cultivar 'Nonpareil'.</title>
        <authorList>
            <person name="D'Amico-Willman K.M."/>
            <person name="Ouma W.Z."/>
            <person name="Meulia T."/>
            <person name="Sideli G.M."/>
            <person name="Gradziel T.M."/>
            <person name="Fresnedo-Ramirez J."/>
        </authorList>
    </citation>
    <scope>NUCLEOTIDE SEQUENCE [LARGE SCALE GENOMIC DNA]</scope>
    <source>
        <strain evidence="1">Clone GOH B32 T37-40</strain>
    </source>
</reference>
<dbReference type="Pfam" id="PF08284">
    <property type="entry name" value="RVP_2"/>
    <property type="match status" value="1"/>
</dbReference>
<dbReference type="SUPFAM" id="SSF50630">
    <property type="entry name" value="Acid proteases"/>
    <property type="match status" value="1"/>
</dbReference>